<accession>A0A1X7JZN4</accession>
<evidence type="ECO:0000256" key="3">
    <source>
        <dbReference type="ARBA" id="ARBA00022449"/>
    </source>
</evidence>
<dbReference type="InterPro" id="IPR002528">
    <property type="entry name" value="MATE_fam"/>
</dbReference>
<dbReference type="EMBL" id="FXAW01000004">
    <property type="protein sequence ID" value="SMG33358.1"/>
    <property type="molecule type" value="Genomic_DNA"/>
</dbReference>
<evidence type="ECO:0000256" key="4">
    <source>
        <dbReference type="ARBA" id="ARBA00022475"/>
    </source>
</evidence>
<dbReference type="NCBIfam" id="TIGR00797">
    <property type="entry name" value="matE"/>
    <property type="match status" value="1"/>
</dbReference>
<feature type="transmembrane region" description="Helical" evidence="10">
    <location>
        <begin position="314"/>
        <end position="337"/>
    </location>
</feature>
<organism evidence="11 12">
    <name type="scientific">Marivirga sericea</name>
    <dbReference type="NCBI Taxonomy" id="1028"/>
    <lineage>
        <taxon>Bacteria</taxon>
        <taxon>Pseudomonadati</taxon>
        <taxon>Bacteroidota</taxon>
        <taxon>Cytophagia</taxon>
        <taxon>Cytophagales</taxon>
        <taxon>Marivirgaceae</taxon>
        <taxon>Marivirga</taxon>
    </lineage>
</organism>
<keyword evidence="3" id="KW-0050">Antiport</keyword>
<keyword evidence="7" id="KW-0406">Ion transport</keyword>
<evidence type="ECO:0000256" key="8">
    <source>
        <dbReference type="ARBA" id="ARBA00023136"/>
    </source>
</evidence>
<dbReference type="OrthoDB" id="9780160at2"/>
<keyword evidence="5 10" id="KW-0812">Transmembrane</keyword>
<gene>
    <name evidence="11" type="ORF">SAMN05661096_02096</name>
</gene>
<feature type="transmembrane region" description="Helical" evidence="10">
    <location>
        <begin position="160"/>
        <end position="182"/>
    </location>
</feature>
<evidence type="ECO:0000256" key="1">
    <source>
        <dbReference type="ARBA" id="ARBA00004651"/>
    </source>
</evidence>
<feature type="transmembrane region" description="Helical" evidence="10">
    <location>
        <begin position="12"/>
        <end position="30"/>
    </location>
</feature>
<dbReference type="GO" id="GO:0042910">
    <property type="term" value="F:xenobiotic transmembrane transporter activity"/>
    <property type="evidence" value="ECO:0007669"/>
    <property type="project" value="InterPro"/>
</dbReference>
<keyword evidence="2" id="KW-0813">Transport</keyword>
<dbReference type="RefSeq" id="WP_085517012.1">
    <property type="nucleotide sequence ID" value="NZ_FXAW01000004.1"/>
</dbReference>
<dbReference type="PANTHER" id="PTHR43298">
    <property type="entry name" value="MULTIDRUG RESISTANCE PROTEIN NORM-RELATED"/>
    <property type="match status" value="1"/>
</dbReference>
<sequence>MKAQDFKEHFKRNYLLAYPVVLSQLGHVLVGTADSVMVGRVGTEELAAVSVANAVFSVTMMFGIGISFGLTPLVAQSDGEGNHRSAMRFMKHSFVINLIFGLLLFGILLFGGFILDILDQPKEVVVLAKPYLAIIGFSLVPFMIFQTYKQFAEGLSLTKQAMYITISANVINIVLNYILIFGKLGFEPMGLVGAGWATLISRILMAVAMALFVRYYKKFAVYWKYFKVIIWNPISFKQLLNLGVPTGFQYIFEVGAFASAAIMIGWMGAVPLASHQVAMNLASISYMMATGISAAATVRVGNQLGQRDIPTMRIAAFTCFLMAVIFMSFTGLVFLGLNDYLPMLYTSDQEVIKIASSLLIIAALFQLSDGVQVVGLGALRGMGDVKLPTVVTFMAYWVIGLPTGYLLAFTFGFEEKGVWYGLLTGLSVTAVILFIRFNNRSKILASKMNQSISG</sequence>
<feature type="transmembrane region" description="Helical" evidence="10">
    <location>
        <begin position="94"/>
        <end position="118"/>
    </location>
</feature>
<dbReference type="Pfam" id="PF01554">
    <property type="entry name" value="MatE"/>
    <property type="match status" value="2"/>
</dbReference>
<reference evidence="12" key="1">
    <citation type="submission" date="2017-04" db="EMBL/GenBank/DDBJ databases">
        <authorList>
            <person name="Varghese N."/>
            <person name="Submissions S."/>
        </authorList>
    </citation>
    <scope>NUCLEOTIDE SEQUENCE [LARGE SCALE GENOMIC DNA]</scope>
    <source>
        <strain evidence="12">DSM 4125</strain>
    </source>
</reference>
<feature type="transmembrane region" description="Helical" evidence="10">
    <location>
        <begin position="281"/>
        <end position="302"/>
    </location>
</feature>
<evidence type="ECO:0000256" key="2">
    <source>
        <dbReference type="ARBA" id="ARBA00022448"/>
    </source>
</evidence>
<dbReference type="PIRSF" id="PIRSF006603">
    <property type="entry name" value="DinF"/>
    <property type="match status" value="1"/>
</dbReference>
<evidence type="ECO:0000256" key="7">
    <source>
        <dbReference type="ARBA" id="ARBA00023065"/>
    </source>
</evidence>
<feature type="transmembrane region" description="Helical" evidence="10">
    <location>
        <begin position="194"/>
        <end position="216"/>
    </location>
</feature>
<keyword evidence="8 10" id="KW-0472">Membrane</keyword>
<evidence type="ECO:0000256" key="9">
    <source>
        <dbReference type="ARBA" id="ARBA00031636"/>
    </source>
</evidence>
<feature type="transmembrane region" description="Helical" evidence="10">
    <location>
        <begin position="50"/>
        <end position="74"/>
    </location>
</feature>
<proteinExistence type="predicted"/>
<feature type="transmembrane region" description="Helical" evidence="10">
    <location>
        <begin position="391"/>
        <end position="411"/>
    </location>
</feature>
<feature type="transmembrane region" description="Helical" evidence="10">
    <location>
        <begin position="417"/>
        <end position="437"/>
    </location>
</feature>
<comment type="subcellular location">
    <subcellularLocation>
        <location evidence="1">Cell membrane</location>
        <topology evidence="1">Multi-pass membrane protein</topology>
    </subcellularLocation>
</comment>
<dbReference type="PANTHER" id="PTHR43298:SF2">
    <property type="entry name" value="FMN_FAD EXPORTER YEEO-RELATED"/>
    <property type="match status" value="1"/>
</dbReference>
<name>A0A1X7JZN4_9BACT</name>
<evidence type="ECO:0000313" key="11">
    <source>
        <dbReference type="EMBL" id="SMG33358.1"/>
    </source>
</evidence>
<keyword evidence="4" id="KW-1003">Cell membrane</keyword>
<dbReference type="GO" id="GO:0006811">
    <property type="term" value="P:monoatomic ion transport"/>
    <property type="evidence" value="ECO:0007669"/>
    <property type="project" value="UniProtKB-KW"/>
</dbReference>
<dbReference type="Proteomes" id="UP000193804">
    <property type="component" value="Unassembled WGS sequence"/>
</dbReference>
<feature type="transmembrane region" description="Helical" evidence="10">
    <location>
        <begin position="130"/>
        <end position="148"/>
    </location>
</feature>
<feature type="transmembrane region" description="Helical" evidence="10">
    <location>
        <begin position="357"/>
        <end position="379"/>
    </location>
</feature>
<dbReference type="GO" id="GO:0015297">
    <property type="term" value="F:antiporter activity"/>
    <property type="evidence" value="ECO:0007669"/>
    <property type="project" value="UniProtKB-KW"/>
</dbReference>
<keyword evidence="12" id="KW-1185">Reference proteome</keyword>
<dbReference type="InterPro" id="IPR048279">
    <property type="entry name" value="MdtK-like"/>
</dbReference>
<feature type="transmembrane region" description="Helical" evidence="10">
    <location>
        <begin position="250"/>
        <end position="269"/>
    </location>
</feature>
<evidence type="ECO:0000256" key="6">
    <source>
        <dbReference type="ARBA" id="ARBA00022989"/>
    </source>
</evidence>
<dbReference type="STRING" id="1028.SAMN05661096_02096"/>
<dbReference type="CDD" id="cd13131">
    <property type="entry name" value="MATE_NorM_like"/>
    <property type="match status" value="1"/>
</dbReference>
<dbReference type="AlphaFoldDB" id="A0A1X7JZN4"/>
<keyword evidence="6 10" id="KW-1133">Transmembrane helix</keyword>
<dbReference type="InterPro" id="IPR050222">
    <property type="entry name" value="MATE_MdtK"/>
</dbReference>
<evidence type="ECO:0000256" key="10">
    <source>
        <dbReference type="SAM" id="Phobius"/>
    </source>
</evidence>
<evidence type="ECO:0000313" key="12">
    <source>
        <dbReference type="Proteomes" id="UP000193804"/>
    </source>
</evidence>
<protein>
    <recommendedName>
        <fullName evidence="9">Multidrug-efflux transporter</fullName>
    </recommendedName>
</protein>
<dbReference type="GO" id="GO:0005886">
    <property type="term" value="C:plasma membrane"/>
    <property type="evidence" value="ECO:0007669"/>
    <property type="project" value="UniProtKB-SubCell"/>
</dbReference>
<evidence type="ECO:0000256" key="5">
    <source>
        <dbReference type="ARBA" id="ARBA00022692"/>
    </source>
</evidence>